<dbReference type="AlphaFoldDB" id="A0A8X6RUW3"/>
<keyword evidence="3" id="KW-1185">Reference proteome</keyword>
<organism evidence="2 3">
    <name type="scientific">Trichonephila clavipes</name>
    <name type="common">Golden silk orbweaver</name>
    <name type="synonym">Nephila clavipes</name>
    <dbReference type="NCBI Taxonomy" id="2585209"/>
    <lineage>
        <taxon>Eukaryota</taxon>
        <taxon>Metazoa</taxon>
        <taxon>Ecdysozoa</taxon>
        <taxon>Arthropoda</taxon>
        <taxon>Chelicerata</taxon>
        <taxon>Arachnida</taxon>
        <taxon>Araneae</taxon>
        <taxon>Araneomorphae</taxon>
        <taxon>Entelegynae</taxon>
        <taxon>Araneoidea</taxon>
        <taxon>Nephilidae</taxon>
        <taxon>Trichonephila</taxon>
    </lineage>
</organism>
<evidence type="ECO:0000313" key="2">
    <source>
        <dbReference type="EMBL" id="GFX99229.1"/>
    </source>
</evidence>
<accession>A0A8X6RUW3</accession>
<name>A0A8X6RUW3_TRICX</name>
<dbReference type="Proteomes" id="UP000887159">
    <property type="component" value="Unassembled WGS sequence"/>
</dbReference>
<reference evidence="2" key="1">
    <citation type="submission" date="2020-08" db="EMBL/GenBank/DDBJ databases">
        <title>Multicomponent nature underlies the extraordinary mechanical properties of spider dragline silk.</title>
        <authorList>
            <person name="Kono N."/>
            <person name="Nakamura H."/>
            <person name="Mori M."/>
            <person name="Yoshida Y."/>
            <person name="Ohtoshi R."/>
            <person name="Malay A.D."/>
            <person name="Moran D.A.P."/>
            <person name="Tomita M."/>
            <person name="Numata K."/>
            <person name="Arakawa K."/>
        </authorList>
    </citation>
    <scope>NUCLEOTIDE SEQUENCE</scope>
</reference>
<comment type="caution">
    <text evidence="2">The sequence shown here is derived from an EMBL/GenBank/DDBJ whole genome shotgun (WGS) entry which is preliminary data.</text>
</comment>
<feature type="compositionally biased region" description="Basic and acidic residues" evidence="1">
    <location>
        <begin position="46"/>
        <end position="59"/>
    </location>
</feature>
<feature type="region of interest" description="Disordered" evidence="1">
    <location>
        <begin position="25"/>
        <end position="68"/>
    </location>
</feature>
<evidence type="ECO:0000256" key="1">
    <source>
        <dbReference type="SAM" id="MobiDB-lite"/>
    </source>
</evidence>
<protein>
    <submittedName>
        <fullName evidence="2">Uncharacterized protein</fullName>
    </submittedName>
</protein>
<proteinExistence type="predicted"/>
<gene>
    <name evidence="2" type="ORF">TNCV_2494101</name>
</gene>
<sequence length="105" mass="11821">MYVDIKLTKVNINAMVKKMRVVFRLQGPPKKRPTPKPKSAITNPAEDIHGNLPPEERTRPYSGLEPEPTRLTAEGLIHYTGYRHIPPASVSANRRTNDTIFVASM</sequence>
<dbReference type="EMBL" id="BMAU01021206">
    <property type="protein sequence ID" value="GFX99229.1"/>
    <property type="molecule type" value="Genomic_DNA"/>
</dbReference>
<evidence type="ECO:0000313" key="3">
    <source>
        <dbReference type="Proteomes" id="UP000887159"/>
    </source>
</evidence>